<protein>
    <recommendedName>
        <fullName evidence="1">Phosphatidic acid phosphatase type 2/haloperoxidase domain-containing protein</fullName>
    </recommendedName>
</protein>
<organism evidence="2 3">
    <name type="scientific">Nesterenkonia rhizosphaerae</name>
    <dbReference type="NCBI Taxonomy" id="1348272"/>
    <lineage>
        <taxon>Bacteria</taxon>
        <taxon>Bacillati</taxon>
        <taxon>Actinomycetota</taxon>
        <taxon>Actinomycetes</taxon>
        <taxon>Micrococcales</taxon>
        <taxon>Micrococcaceae</taxon>
        <taxon>Nesterenkonia</taxon>
    </lineage>
</organism>
<dbReference type="EMBL" id="BAABLW010000007">
    <property type="protein sequence ID" value="GAA4927654.1"/>
    <property type="molecule type" value="Genomic_DNA"/>
</dbReference>
<dbReference type="SMART" id="SM00014">
    <property type="entry name" value="acidPPc"/>
    <property type="match status" value="1"/>
</dbReference>
<keyword evidence="3" id="KW-1185">Reference proteome</keyword>
<dbReference type="SUPFAM" id="SSF48317">
    <property type="entry name" value="Acid phosphatase/Vanadium-dependent haloperoxidase"/>
    <property type="match status" value="1"/>
</dbReference>
<dbReference type="Proteomes" id="UP001500368">
    <property type="component" value="Unassembled WGS sequence"/>
</dbReference>
<evidence type="ECO:0000313" key="3">
    <source>
        <dbReference type="Proteomes" id="UP001500368"/>
    </source>
</evidence>
<dbReference type="InterPro" id="IPR000326">
    <property type="entry name" value="PAP2/HPO"/>
</dbReference>
<comment type="caution">
    <text evidence="2">The sequence shown here is derived from an EMBL/GenBank/DDBJ whole genome shotgun (WGS) entry which is preliminary data.</text>
</comment>
<dbReference type="PRINTS" id="PR00483">
    <property type="entry name" value="BACPHPHTASE"/>
</dbReference>
<proteinExistence type="predicted"/>
<reference evidence="3" key="1">
    <citation type="journal article" date="2019" name="Int. J. Syst. Evol. Microbiol.">
        <title>The Global Catalogue of Microorganisms (GCM) 10K type strain sequencing project: providing services to taxonomists for standard genome sequencing and annotation.</title>
        <authorList>
            <consortium name="The Broad Institute Genomics Platform"/>
            <consortium name="The Broad Institute Genome Sequencing Center for Infectious Disease"/>
            <person name="Wu L."/>
            <person name="Ma J."/>
        </authorList>
    </citation>
    <scope>NUCLEOTIDE SEQUENCE [LARGE SCALE GENOMIC DNA]</scope>
    <source>
        <strain evidence="3">JCM 19129</strain>
    </source>
</reference>
<dbReference type="Gene3D" id="1.20.144.10">
    <property type="entry name" value="Phosphatidic acid phosphatase type 2/haloperoxidase"/>
    <property type="match status" value="1"/>
</dbReference>
<evidence type="ECO:0000313" key="2">
    <source>
        <dbReference type="EMBL" id="GAA4927654.1"/>
    </source>
</evidence>
<gene>
    <name evidence="2" type="ORF">GCM10025790_27370</name>
</gene>
<dbReference type="Pfam" id="PF01569">
    <property type="entry name" value="PAP2"/>
    <property type="match status" value="1"/>
</dbReference>
<sequence length="384" mass="42649">MSTDTQGSLRSWTHETPQSRRRYRVFSEFQPRYEELSGGFSAQQLQRNYPSDGHGGHDFIPLLDSFDLLIREHPDVLEQDLALAIQHNQAAAEDPAQCRAALESQYEDQLLALAPGLGAHLGHLFREAILDGDLPKTVQLLSKFRPHGRVAHQGASCNPAKARWAKWSVRPFLRAPEHIHQFDVDGGNAYSGHDGSFPSGHTSEAYWQGVTLATLLPELAAGILARTADLGHYRVLMGVHYPLDVIGGRMMGSYIAANRWSDPLFRELLLESREELCSVLESAVGAELVTSIEQDKPYLPLRAARDHYRQYLSYGFGQLGPAGVPLEVPEFAPNLLITAYPQLNAEERAQVLRDTALDSGYPLDKQGPDGGWQRIDLLAAMTEH</sequence>
<dbReference type="InterPro" id="IPR001011">
    <property type="entry name" value="Acid_Pase_classA_bac"/>
</dbReference>
<feature type="domain" description="Phosphatidic acid phosphatase type 2/haloperoxidase" evidence="1">
    <location>
        <begin position="144"/>
        <end position="260"/>
    </location>
</feature>
<dbReference type="RefSeq" id="WP_345478544.1">
    <property type="nucleotide sequence ID" value="NZ_BAABLW010000007.1"/>
</dbReference>
<accession>A0ABP9GAP0</accession>
<evidence type="ECO:0000259" key="1">
    <source>
        <dbReference type="SMART" id="SM00014"/>
    </source>
</evidence>
<name>A0ABP9GAP0_9MICC</name>
<dbReference type="InterPro" id="IPR036938">
    <property type="entry name" value="PAP2/HPO_sf"/>
</dbReference>